<dbReference type="InterPro" id="IPR000073">
    <property type="entry name" value="AB_hydrolase_1"/>
</dbReference>
<comment type="caution">
    <text evidence="2">The sequence shown here is derived from an EMBL/GenBank/DDBJ whole genome shotgun (WGS) entry which is preliminary data.</text>
</comment>
<dbReference type="PANTHER" id="PTHR46438:SF11">
    <property type="entry name" value="LIPASE-RELATED"/>
    <property type="match status" value="1"/>
</dbReference>
<dbReference type="Gene3D" id="3.40.50.1820">
    <property type="entry name" value="alpha/beta hydrolase"/>
    <property type="match status" value="1"/>
</dbReference>
<reference evidence="2" key="1">
    <citation type="journal article" date="2014" name="Front. Microbiol.">
        <title>High frequency of phylogenetically diverse reductive dehalogenase-homologous genes in deep subseafloor sedimentary metagenomes.</title>
        <authorList>
            <person name="Kawai M."/>
            <person name="Futagami T."/>
            <person name="Toyoda A."/>
            <person name="Takaki Y."/>
            <person name="Nishi S."/>
            <person name="Hori S."/>
            <person name="Arai W."/>
            <person name="Tsubouchi T."/>
            <person name="Morono Y."/>
            <person name="Uchiyama I."/>
            <person name="Ito T."/>
            <person name="Fujiyama A."/>
            <person name="Inagaki F."/>
            <person name="Takami H."/>
        </authorList>
    </citation>
    <scope>NUCLEOTIDE SEQUENCE</scope>
    <source>
        <strain evidence="2">Expedition CK06-06</strain>
    </source>
</reference>
<accession>X1JGP9</accession>
<dbReference type="InterPro" id="IPR029058">
    <property type="entry name" value="AB_hydrolase_fold"/>
</dbReference>
<name>X1JGP9_9ZZZZ</name>
<dbReference type="PANTHER" id="PTHR46438">
    <property type="entry name" value="ALPHA/BETA-HYDROLASES SUPERFAMILY PROTEIN"/>
    <property type="match status" value="1"/>
</dbReference>
<feature type="non-terminal residue" evidence="2">
    <location>
        <position position="1"/>
    </location>
</feature>
<protein>
    <recommendedName>
        <fullName evidence="1">AB hydrolase-1 domain-containing protein</fullName>
    </recommendedName>
</protein>
<proteinExistence type="predicted"/>
<dbReference type="Pfam" id="PF00561">
    <property type="entry name" value="Abhydrolase_1"/>
    <property type="match status" value="1"/>
</dbReference>
<organism evidence="2">
    <name type="scientific">marine sediment metagenome</name>
    <dbReference type="NCBI Taxonomy" id="412755"/>
    <lineage>
        <taxon>unclassified sequences</taxon>
        <taxon>metagenomes</taxon>
        <taxon>ecological metagenomes</taxon>
    </lineage>
</organism>
<feature type="domain" description="AB hydrolase-1" evidence="1">
    <location>
        <begin position="170"/>
        <end position="251"/>
    </location>
</feature>
<evidence type="ECO:0000313" key="2">
    <source>
        <dbReference type="EMBL" id="GAH80700.1"/>
    </source>
</evidence>
<dbReference type="SUPFAM" id="SSF53474">
    <property type="entry name" value="alpha/beta-Hydrolases"/>
    <property type="match status" value="1"/>
</dbReference>
<sequence>NLDGRNEPLDFGVIVSPRPWLDIGISQSSSFYDDEEPQGKQIVSLSSRWRGGGSVFVLAGILQEKGPELRMGLEHQISNRSALRAGYKVDHFTLGATLELLSGFDLDYALELEGNGGTTHYLGLTFGRPRHVFYRNDLHRVAEKAEFGEDRFALVDGHNLHYVESGKGRPLVLITPFSATYRIWKPLISSLSLDHRVLAIELLGGGDSDKPSFGFDYSPGQHATLIKELMKKLGIEETDLIGLCYGGTIAL</sequence>
<gene>
    <name evidence="2" type="ORF">S03H2_57358</name>
</gene>
<evidence type="ECO:0000259" key="1">
    <source>
        <dbReference type="Pfam" id="PF00561"/>
    </source>
</evidence>
<dbReference type="EMBL" id="BARU01036766">
    <property type="protein sequence ID" value="GAH80700.1"/>
    <property type="molecule type" value="Genomic_DNA"/>
</dbReference>
<dbReference type="AlphaFoldDB" id="X1JGP9"/>
<feature type="non-terminal residue" evidence="2">
    <location>
        <position position="251"/>
    </location>
</feature>